<reference evidence="7 8" key="1">
    <citation type="submission" date="2014-04" db="EMBL/GenBank/DDBJ databases">
        <title>Evolutionary Origins and Diversification of the Mycorrhizal Mutualists.</title>
        <authorList>
            <consortium name="DOE Joint Genome Institute"/>
            <consortium name="Mycorrhizal Genomics Consortium"/>
            <person name="Kohler A."/>
            <person name="Kuo A."/>
            <person name="Nagy L.G."/>
            <person name="Floudas D."/>
            <person name="Copeland A."/>
            <person name="Barry K.W."/>
            <person name="Cichocki N."/>
            <person name="Veneault-Fourrey C."/>
            <person name="LaButti K."/>
            <person name="Lindquist E.A."/>
            <person name="Lipzen A."/>
            <person name="Lundell T."/>
            <person name="Morin E."/>
            <person name="Murat C."/>
            <person name="Riley R."/>
            <person name="Ohm R."/>
            <person name="Sun H."/>
            <person name="Tunlid A."/>
            <person name="Henrissat B."/>
            <person name="Grigoriev I.V."/>
            <person name="Hibbett D.S."/>
            <person name="Martin F."/>
        </authorList>
    </citation>
    <scope>NUCLEOTIDE SEQUENCE [LARGE SCALE GENOMIC DNA]</scope>
    <source>
        <strain evidence="7 8">Koide BX008</strain>
    </source>
</reference>
<dbReference type="OrthoDB" id="978at2759"/>
<dbReference type="SUPFAM" id="SSF53335">
    <property type="entry name" value="S-adenosyl-L-methionine-dependent methyltransferases"/>
    <property type="match status" value="1"/>
</dbReference>
<feature type="compositionally biased region" description="Basic residues" evidence="6">
    <location>
        <begin position="123"/>
        <end position="136"/>
    </location>
</feature>
<keyword evidence="3" id="KW-0489">Methyltransferase</keyword>
<protein>
    <recommendedName>
        <fullName evidence="2">carnosine N-methyltransferase</fullName>
        <ecNumber evidence="2">2.1.1.22</ecNumber>
    </recommendedName>
</protein>
<gene>
    <name evidence="7" type="ORF">M378DRAFT_186884</name>
</gene>
<evidence type="ECO:0000256" key="2">
    <source>
        <dbReference type="ARBA" id="ARBA00012003"/>
    </source>
</evidence>
<dbReference type="STRING" id="946122.A0A0C2WQE8"/>
<dbReference type="GO" id="GO:0032259">
    <property type="term" value="P:methylation"/>
    <property type="evidence" value="ECO:0007669"/>
    <property type="project" value="UniProtKB-KW"/>
</dbReference>
<comment type="similarity">
    <text evidence="1">Belongs to the carnosine N-methyltransferase family.</text>
</comment>
<dbReference type="PANTHER" id="PTHR12303:SF6">
    <property type="entry name" value="CARNOSINE N-METHYLTRANSFERASE"/>
    <property type="match status" value="1"/>
</dbReference>
<evidence type="ECO:0000313" key="7">
    <source>
        <dbReference type="EMBL" id="KIL63887.1"/>
    </source>
</evidence>
<accession>A0A0C2WQE8</accession>
<organism evidence="7 8">
    <name type="scientific">Amanita muscaria (strain Koide BX008)</name>
    <dbReference type="NCBI Taxonomy" id="946122"/>
    <lineage>
        <taxon>Eukaryota</taxon>
        <taxon>Fungi</taxon>
        <taxon>Dikarya</taxon>
        <taxon>Basidiomycota</taxon>
        <taxon>Agaricomycotina</taxon>
        <taxon>Agaricomycetes</taxon>
        <taxon>Agaricomycetidae</taxon>
        <taxon>Agaricales</taxon>
        <taxon>Pluteineae</taxon>
        <taxon>Amanitaceae</taxon>
        <taxon>Amanita</taxon>
    </lineage>
</organism>
<feature type="region of interest" description="Disordered" evidence="6">
    <location>
        <begin position="88"/>
        <end position="159"/>
    </location>
</feature>
<dbReference type="EC" id="2.1.1.22" evidence="2"/>
<proteinExistence type="inferred from homology"/>
<sequence>MTLSEADIEEERQHFHQVIATFRHYAQYSMSTNNRRRRDIYRLSIADQEILDSLGYKKKLDDVDKAILANAQFVAQIIENPEIFELDADDGEADNGAADSGAGRPSGPEMQQTDGAPGEKKFGSQRHPHPHPHSRSHSQDHAHSRTSSQKYKPSENGMDKLRSTLKQLVRDWSSEGKEEREACYEPIKDALLQHYSHIPEAERGKLRVLVPGAGLGRLAWDVAHLGFSCQGNEFSHYMLLSSFFVLNRTNQIEKHTIYPYVHSFSNIPNSRAMLRPIKIPDVLTSDLPSTVDFSLVAGDFEEVYGSSVGPTEPHAGQWDAILTCFFVDTAKNVINYLRIIHKILSPGGIWINLGPLLWHWENNDTNDPSIELTLEEVKELALEIGFELSNERTINATYTNNAQSMMGYTYHAAFWTATKKLEQT</sequence>
<dbReference type="Gene3D" id="3.40.50.150">
    <property type="entry name" value="Vaccinia Virus protein VP39"/>
    <property type="match status" value="1"/>
</dbReference>
<dbReference type="HOGENOM" id="CLU_030612_1_1_1"/>
<evidence type="ECO:0000256" key="3">
    <source>
        <dbReference type="ARBA" id="ARBA00022603"/>
    </source>
</evidence>
<dbReference type="PANTHER" id="PTHR12303">
    <property type="entry name" value="CARNOSINE N-METHYLTRANSFERASE"/>
    <property type="match status" value="1"/>
</dbReference>
<dbReference type="AlphaFoldDB" id="A0A0C2WQE8"/>
<dbReference type="SMART" id="SM01296">
    <property type="entry name" value="N2227"/>
    <property type="match status" value="1"/>
</dbReference>
<evidence type="ECO:0000256" key="4">
    <source>
        <dbReference type="ARBA" id="ARBA00022679"/>
    </source>
</evidence>
<keyword evidence="5" id="KW-0949">S-adenosyl-L-methionine</keyword>
<dbReference type="FunCoup" id="A0A0C2WQE8">
    <property type="interactions" value="211"/>
</dbReference>
<dbReference type="InterPro" id="IPR012901">
    <property type="entry name" value="CARME"/>
</dbReference>
<dbReference type="InterPro" id="IPR029063">
    <property type="entry name" value="SAM-dependent_MTases_sf"/>
</dbReference>
<feature type="compositionally biased region" description="Low complexity" evidence="6">
    <location>
        <begin position="94"/>
        <end position="103"/>
    </location>
</feature>
<evidence type="ECO:0000256" key="1">
    <source>
        <dbReference type="ARBA" id="ARBA00010086"/>
    </source>
</evidence>
<dbReference type="GO" id="GO:0030735">
    <property type="term" value="F:carnosine N-methyltransferase activity"/>
    <property type="evidence" value="ECO:0007669"/>
    <property type="project" value="UniProtKB-EC"/>
</dbReference>
<keyword evidence="8" id="KW-1185">Reference proteome</keyword>
<dbReference type="Pfam" id="PF07942">
    <property type="entry name" value="CARME"/>
    <property type="match status" value="1"/>
</dbReference>
<evidence type="ECO:0000313" key="8">
    <source>
        <dbReference type="Proteomes" id="UP000054549"/>
    </source>
</evidence>
<keyword evidence="4" id="KW-0808">Transferase</keyword>
<evidence type="ECO:0000256" key="6">
    <source>
        <dbReference type="SAM" id="MobiDB-lite"/>
    </source>
</evidence>
<dbReference type="Proteomes" id="UP000054549">
    <property type="component" value="Unassembled WGS sequence"/>
</dbReference>
<dbReference type="EMBL" id="KN818254">
    <property type="protein sequence ID" value="KIL63887.1"/>
    <property type="molecule type" value="Genomic_DNA"/>
</dbReference>
<dbReference type="InParanoid" id="A0A0C2WQE8"/>
<name>A0A0C2WQE8_AMAMK</name>
<evidence type="ECO:0000256" key="5">
    <source>
        <dbReference type="ARBA" id="ARBA00022691"/>
    </source>
</evidence>